<dbReference type="EMBL" id="JAGMUX010000001">
    <property type="protein sequence ID" value="KAH7269034.1"/>
    <property type="molecule type" value="Genomic_DNA"/>
</dbReference>
<protein>
    <submittedName>
        <fullName evidence="1">Uncharacterized protein</fullName>
    </submittedName>
</protein>
<sequence length="150" mass="16862">MATRMGSNRVPADSPKTLVKSVAATVTSEAMMAFFGTAANYQDHYRMFNVKLQRNTYISNIGQNLREAHFGLANTLGLGGDSKIYFRRVVLRENCPDMAQGQNTIGLRDRMRSCYGLPHSARESPKGSFRMDPIYEAMNARQSLLKTLYK</sequence>
<name>A0A9P9R802_FUSRE</name>
<reference evidence="1" key="1">
    <citation type="journal article" date="2021" name="Nat. Commun.">
        <title>Genetic determinants of endophytism in the Arabidopsis root mycobiome.</title>
        <authorList>
            <person name="Mesny F."/>
            <person name="Miyauchi S."/>
            <person name="Thiergart T."/>
            <person name="Pickel B."/>
            <person name="Atanasova L."/>
            <person name="Karlsson M."/>
            <person name="Huettel B."/>
            <person name="Barry K.W."/>
            <person name="Haridas S."/>
            <person name="Chen C."/>
            <person name="Bauer D."/>
            <person name="Andreopoulos W."/>
            <person name="Pangilinan J."/>
            <person name="LaButti K."/>
            <person name="Riley R."/>
            <person name="Lipzen A."/>
            <person name="Clum A."/>
            <person name="Drula E."/>
            <person name="Henrissat B."/>
            <person name="Kohler A."/>
            <person name="Grigoriev I.V."/>
            <person name="Martin F.M."/>
            <person name="Hacquard S."/>
        </authorList>
    </citation>
    <scope>NUCLEOTIDE SEQUENCE</scope>
    <source>
        <strain evidence="1">MPI-CAGE-AT-0023</strain>
    </source>
</reference>
<dbReference type="Proteomes" id="UP000720189">
    <property type="component" value="Unassembled WGS sequence"/>
</dbReference>
<gene>
    <name evidence="1" type="ORF">BKA55DRAFT_531704</name>
</gene>
<keyword evidence="2" id="KW-1185">Reference proteome</keyword>
<evidence type="ECO:0000313" key="1">
    <source>
        <dbReference type="EMBL" id="KAH7269034.1"/>
    </source>
</evidence>
<accession>A0A9P9R802</accession>
<evidence type="ECO:0000313" key="2">
    <source>
        <dbReference type="Proteomes" id="UP000720189"/>
    </source>
</evidence>
<comment type="caution">
    <text evidence="1">The sequence shown here is derived from an EMBL/GenBank/DDBJ whole genome shotgun (WGS) entry which is preliminary data.</text>
</comment>
<dbReference type="GeneID" id="70219196"/>
<dbReference type="RefSeq" id="XP_046055802.1">
    <property type="nucleotide sequence ID" value="XM_046189242.1"/>
</dbReference>
<organism evidence="1 2">
    <name type="scientific">Fusarium redolens</name>
    <dbReference type="NCBI Taxonomy" id="48865"/>
    <lineage>
        <taxon>Eukaryota</taxon>
        <taxon>Fungi</taxon>
        <taxon>Dikarya</taxon>
        <taxon>Ascomycota</taxon>
        <taxon>Pezizomycotina</taxon>
        <taxon>Sordariomycetes</taxon>
        <taxon>Hypocreomycetidae</taxon>
        <taxon>Hypocreales</taxon>
        <taxon>Nectriaceae</taxon>
        <taxon>Fusarium</taxon>
        <taxon>Fusarium redolens species complex</taxon>
    </lineage>
</organism>
<dbReference type="AlphaFoldDB" id="A0A9P9R802"/>
<proteinExistence type="predicted"/>